<reference evidence="2" key="1">
    <citation type="submission" date="2015-10" db="EMBL/GenBank/DDBJ databases">
        <authorList>
            <person name="Regsiter A."/>
            <person name="william w."/>
        </authorList>
    </citation>
    <scope>NUCLEOTIDE SEQUENCE</scope>
    <source>
        <strain evidence="2">Montdore</strain>
    </source>
</reference>
<keyword evidence="3" id="KW-1185">Reference proteome</keyword>
<dbReference type="Proteomes" id="UP001412239">
    <property type="component" value="Unassembled WGS sequence"/>
</dbReference>
<gene>
    <name evidence="2" type="ORF">GSTUAT00009061001</name>
</gene>
<sequence length="252" mass="28825">MIHVLSPHGCPTRHGHGWIGSDLGSCSTVNFLLTGRGRESFVFFWGGGDRDRGGFPMTRALVHFVCLRVHVRVEGSSRGEPRFDRFPEYPYRYVRYWHAILILEPERHSSRRERGSWVLGLGSFSSCWIVSGRGDERTHAREEKKRERDEKKRKEQGGTKVRNSCSTGAEPWPRVERVPCLLLPISLLFLGHWAREGWCVVYHIHSCIITGNHSAKRGNPGHELRYSTALVEYRYSSTVRHPSKINGHGKAP</sequence>
<dbReference type="AlphaFoldDB" id="A0A292PK25"/>
<evidence type="ECO:0000313" key="2">
    <source>
        <dbReference type="EMBL" id="CUS06857.1"/>
    </source>
</evidence>
<feature type="compositionally biased region" description="Basic and acidic residues" evidence="1">
    <location>
        <begin position="138"/>
        <end position="157"/>
    </location>
</feature>
<accession>A0A292PK25</accession>
<protein>
    <submittedName>
        <fullName evidence="2">Uncharacterized protein</fullName>
    </submittedName>
</protein>
<name>A0A292PK25_9PEZI</name>
<feature type="region of interest" description="Disordered" evidence="1">
    <location>
        <begin position="138"/>
        <end position="168"/>
    </location>
</feature>
<proteinExistence type="predicted"/>
<evidence type="ECO:0000256" key="1">
    <source>
        <dbReference type="SAM" id="MobiDB-lite"/>
    </source>
</evidence>
<evidence type="ECO:0000313" key="3">
    <source>
        <dbReference type="Proteomes" id="UP001412239"/>
    </source>
</evidence>
<organism evidence="2 3">
    <name type="scientific">Tuber aestivum</name>
    <name type="common">summer truffle</name>
    <dbReference type="NCBI Taxonomy" id="59557"/>
    <lineage>
        <taxon>Eukaryota</taxon>
        <taxon>Fungi</taxon>
        <taxon>Dikarya</taxon>
        <taxon>Ascomycota</taxon>
        <taxon>Pezizomycotina</taxon>
        <taxon>Pezizomycetes</taxon>
        <taxon>Pezizales</taxon>
        <taxon>Tuberaceae</taxon>
        <taxon>Tuber</taxon>
    </lineage>
</organism>
<dbReference type="EMBL" id="LN891304">
    <property type="protein sequence ID" value="CUS06857.1"/>
    <property type="molecule type" value="Genomic_DNA"/>
</dbReference>